<evidence type="ECO:0000256" key="4">
    <source>
        <dbReference type="PROSITE-ProRule" id="PRU00175"/>
    </source>
</evidence>
<dbReference type="EMBL" id="SWJQ01000976">
    <property type="protein sequence ID" value="TRZ09936.1"/>
    <property type="molecule type" value="Genomic_DNA"/>
</dbReference>
<dbReference type="InterPro" id="IPR001841">
    <property type="entry name" value="Znf_RING"/>
</dbReference>
<dbReference type="SMART" id="SM00184">
    <property type="entry name" value="RING"/>
    <property type="match status" value="1"/>
</dbReference>
<dbReference type="Proteomes" id="UP000796761">
    <property type="component" value="Unassembled WGS sequence"/>
</dbReference>
<keyword evidence="1" id="KW-0479">Metal-binding</keyword>
<keyword evidence="3" id="KW-0862">Zinc</keyword>
<dbReference type="PANTHER" id="PTHR12109:SF5">
    <property type="entry name" value="RING-TYPE DOMAIN-CONTAINING PROTEIN"/>
    <property type="match status" value="1"/>
</dbReference>
<sequence length="236" mass="25457">MATEMGGNCVICQDTWDDVASTLPCGHHFCQGCILQWAQINPVCPLCRRPIETVRFSDDAEREIMIQSLQGILEEHTESLVQSTIDTIVRHCRSGAQRLLHSHAAADDDDDDSPAASSSSSSYRSSSSSSISSSSSPNNRSSSSSSSQMGTPASSSPAVSMMKEEGATGEATQPRSHSHTPRVTMPAGQDWPQEEPVHAVVMLAGSSSQSSRPRCPCPRRCPKRRARDPQDFPPIC</sequence>
<evidence type="ECO:0000256" key="2">
    <source>
        <dbReference type="ARBA" id="ARBA00022771"/>
    </source>
</evidence>
<keyword evidence="8" id="KW-1185">Reference proteome</keyword>
<reference evidence="7" key="1">
    <citation type="submission" date="2019-04" db="EMBL/GenBank/DDBJ databases">
        <title>Genome assembly of Zosterops borbonicus 15179.</title>
        <authorList>
            <person name="Leroy T."/>
            <person name="Anselmetti Y."/>
            <person name="Tilak M.-K."/>
            <person name="Nabholz B."/>
        </authorList>
    </citation>
    <scope>NUCLEOTIDE SEQUENCE</scope>
    <source>
        <strain evidence="7">HGM_15179</strain>
        <tissue evidence="7">Muscle</tissue>
    </source>
</reference>
<evidence type="ECO:0000259" key="6">
    <source>
        <dbReference type="PROSITE" id="PS50089"/>
    </source>
</evidence>
<keyword evidence="2 4" id="KW-0863">Zinc-finger</keyword>
<gene>
    <name evidence="7" type="ORF">HGM15179_017171</name>
</gene>
<organism evidence="7 8">
    <name type="scientific">Zosterops borbonicus</name>
    <dbReference type="NCBI Taxonomy" id="364589"/>
    <lineage>
        <taxon>Eukaryota</taxon>
        <taxon>Metazoa</taxon>
        <taxon>Chordata</taxon>
        <taxon>Craniata</taxon>
        <taxon>Vertebrata</taxon>
        <taxon>Euteleostomi</taxon>
        <taxon>Archelosauria</taxon>
        <taxon>Archosauria</taxon>
        <taxon>Dinosauria</taxon>
        <taxon>Saurischia</taxon>
        <taxon>Theropoda</taxon>
        <taxon>Coelurosauria</taxon>
        <taxon>Aves</taxon>
        <taxon>Neognathae</taxon>
        <taxon>Neoaves</taxon>
        <taxon>Telluraves</taxon>
        <taxon>Australaves</taxon>
        <taxon>Passeriformes</taxon>
        <taxon>Sylvioidea</taxon>
        <taxon>Zosteropidae</taxon>
        <taxon>Zosterops</taxon>
    </lineage>
</organism>
<feature type="compositionally biased region" description="Low complexity" evidence="5">
    <location>
        <begin position="114"/>
        <end position="157"/>
    </location>
</feature>
<dbReference type="AlphaFoldDB" id="A0A8K1G1C6"/>
<dbReference type="OrthoDB" id="9217210at2759"/>
<dbReference type="InterPro" id="IPR017907">
    <property type="entry name" value="Znf_RING_CS"/>
</dbReference>
<dbReference type="PANTHER" id="PTHR12109">
    <property type="entry name" value="RING FINGER PROTEIN 141-RELATED"/>
    <property type="match status" value="1"/>
</dbReference>
<dbReference type="GO" id="GO:0008270">
    <property type="term" value="F:zinc ion binding"/>
    <property type="evidence" value="ECO:0007669"/>
    <property type="project" value="UniProtKB-KW"/>
</dbReference>
<name>A0A8K1G1C6_9PASS</name>
<dbReference type="Gene3D" id="3.30.40.10">
    <property type="entry name" value="Zinc/RING finger domain, C3HC4 (zinc finger)"/>
    <property type="match status" value="1"/>
</dbReference>
<comment type="caution">
    <text evidence="7">The sequence shown here is derived from an EMBL/GenBank/DDBJ whole genome shotgun (WGS) entry which is preliminary data.</text>
</comment>
<feature type="domain" description="RING-type" evidence="6">
    <location>
        <begin position="9"/>
        <end position="48"/>
    </location>
</feature>
<dbReference type="PROSITE" id="PS50089">
    <property type="entry name" value="ZF_RING_2"/>
    <property type="match status" value="1"/>
</dbReference>
<dbReference type="InterPro" id="IPR013083">
    <property type="entry name" value="Znf_RING/FYVE/PHD"/>
</dbReference>
<proteinExistence type="predicted"/>
<dbReference type="InterPro" id="IPR047126">
    <property type="entry name" value="RNF141-like"/>
</dbReference>
<evidence type="ECO:0000256" key="1">
    <source>
        <dbReference type="ARBA" id="ARBA00022723"/>
    </source>
</evidence>
<feature type="region of interest" description="Disordered" evidence="5">
    <location>
        <begin position="204"/>
        <end position="236"/>
    </location>
</feature>
<evidence type="ECO:0000313" key="8">
    <source>
        <dbReference type="Proteomes" id="UP000796761"/>
    </source>
</evidence>
<dbReference type="PROSITE" id="PS00518">
    <property type="entry name" value="ZF_RING_1"/>
    <property type="match status" value="1"/>
</dbReference>
<feature type="region of interest" description="Disordered" evidence="5">
    <location>
        <begin position="102"/>
        <end position="191"/>
    </location>
</feature>
<evidence type="ECO:0000256" key="3">
    <source>
        <dbReference type="ARBA" id="ARBA00022833"/>
    </source>
</evidence>
<evidence type="ECO:0000313" key="7">
    <source>
        <dbReference type="EMBL" id="TRZ09936.1"/>
    </source>
</evidence>
<protein>
    <recommendedName>
        <fullName evidence="6">RING-type domain-containing protein</fullName>
    </recommendedName>
</protein>
<dbReference type="Pfam" id="PF13639">
    <property type="entry name" value="zf-RING_2"/>
    <property type="match status" value="1"/>
</dbReference>
<accession>A0A8K1G1C6</accession>
<dbReference type="SUPFAM" id="SSF57850">
    <property type="entry name" value="RING/U-box"/>
    <property type="match status" value="1"/>
</dbReference>
<evidence type="ECO:0000256" key="5">
    <source>
        <dbReference type="SAM" id="MobiDB-lite"/>
    </source>
</evidence>